<name>A0A3R8L4L0_9FIRM</name>
<keyword evidence="5" id="KW-1185">Reference proteome</keyword>
<dbReference type="RefSeq" id="WP_125130204.1">
    <property type="nucleotide sequence ID" value="NZ_RHJS01000002.1"/>
</dbReference>
<feature type="domain" description="SCP" evidence="3">
    <location>
        <begin position="251"/>
        <end position="375"/>
    </location>
</feature>
<accession>A0A3R8L4L0</accession>
<feature type="compositionally biased region" description="Polar residues" evidence="1">
    <location>
        <begin position="61"/>
        <end position="74"/>
    </location>
</feature>
<feature type="region of interest" description="Disordered" evidence="1">
    <location>
        <begin position="45"/>
        <end position="155"/>
    </location>
</feature>
<feature type="region of interest" description="Disordered" evidence="1">
    <location>
        <begin position="170"/>
        <end position="194"/>
    </location>
</feature>
<dbReference type="Gene3D" id="3.40.33.10">
    <property type="entry name" value="CAP"/>
    <property type="match status" value="1"/>
</dbReference>
<keyword evidence="2" id="KW-0732">Signal</keyword>
<feature type="compositionally biased region" description="Polar residues" evidence="1">
    <location>
        <begin position="144"/>
        <end position="155"/>
    </location>
</feature>
<comment type="caution">
    <text evidence="4">The sequence shown here is derived from an EMBL/GenBank/DDBJ whole genome shotgun (WGS) entry which is preliminary data.</text>
</comment>
<reference evidence="4" key="1">
    <citation type="submission" date="2018-10" db="EMBL/GenBank/DDBJ databases">
        <title>Schaedlerella arabinophila gen. nov. sp. nov., isolated from the mouse intestinal tract and comparative analysis with the genome of the closely related altered Schaedler flora strain ASF502.</title>
        <authorList>
            <person name="Miyake S."/>
            <person name="Soh M."/>
            <person name="Seedorf H."/>
        </authorList>
    </citation>
    <scope>NUCLEOTIDE SEQUENCE [LARGE SCALE GENOMIC DNA]</scope>
    <source>
        <strain evidence="4">DSM 106076</strain>
    </source>
</reference>
<protein>
    <recommendedName>
        <fullName evidence="3">SCP domain-containing protein</fullName>
    </recommendedName>
</protein>
<evidence type="ECO:0000256" key="2">
    <source>
        <dbReference type="SAM" id="SignalP"/>
    </source>
</evidence>
<feature type="chain" id="PRO_5018654347" description="SCP domain-containing protein" evidence="2">
    <location>
        <begin position="24"/>
        <end position="523"/>
    </location>
</feature>
<evidence type="ECO:0000313" key="4">
    <source>
        <dbReference type="EMBL" id="RRK34936.1"/>
    </source>
</evidence>
<dbReference type="InterPro" id="IPR014044">
    <property type="entry name" value="CAP_dom"/>
</dbReference>
<evidence type="ECO:0000256" key="1">
    <source>
        <dbReference type="SAM" id="MobiDB-lite"/>
    </source>
</evidence>
<proteinExistence type="predicted"/>
<dbReference type="Pfam" id="PF00188">
    <property type="entry name" value="CAP"/>
    <property type="match status" value="1"/>
</dbReference>
<sequence>MKKITSIILIFAIIANTSINTFAAKGSAWSEEDLNQDLEYIGSEDVTATVPDPTPIVGSDITGTNDAGDNTTESKPAEPPVENTVPDPTPIVGSDITGTNESDKSDDNQSVNNNPVDTDNNVSSSTNTTDDTNAVENKVENKTENTATTNDSSANVTYDKKGEAVFGQATAGAEVVEDDKDASKEESEKDKENKKIQQALKDYAAQLGFTDNRRFGSENSKFTHEYAEQPVIGKDSCSPGKLADTTLKEGLDLINMIRKTAGLGEVTLDDMYNEYAQNGAMVMKGTEGTVINGVDYGGLTHFPPKTDNITADQFKLGSAGTRGGNIGKGHTSLTETILNGYMYDGDAGNILAMGHRRWILNPTMSKVGFGQVGEYNCMYAHDNTNSKERIEDFVTWPATNMPKELMSYNTDTQSLNSELNSTMPWTCQLGNNYKIVPSKNLTITVTYPDGHEFKVPSHKIFCNNQNYGYTNGCITFRADDFNGSNKDFTSFGNNYTVKIDGVLDKNGKATSIEYDVNFFSLFE</sequence>
<dbReference type="CDD" id="cd05379">
    <property type="entry name" value="CAP_bacterial"/>
    <property type="match status" value="1"/>
</dbReference>
<dbReference type="SUPFAM" id="SSF55797">
    <property type="entry name" value="PR-1-like"/>
    <property type="match status" value="1"/>
</dbReference>
<feature type="signal peptide" evidence="2">
    <location>
        <begin position="1"/>
        <end position="23"/>
    </location>
</feature>
<evidence type="ECO:0000259" key="3">
    <source>
        <dbReference type="Pfam" id="PF00188"/>
    </source>
</evidence>
<gene>
    <name evidence="4" type="ORF">EBB54_29070</name>
</gene>
<dbReference type="InterPro" id="IPR035940">
    <property type="entry name" value="CAP_sf"/>
</dbReference>
<evidence type="ECO:0000313" key="5">
    <source>
        <dbReference type="Proteomes" id="UP000274920"/>
    </source>
</evidence>
<dbReference type="EMBL" id="RHJS01000002">
    <property type="protein sequence ID" value="RRK34936.1"/>
    <property type="molecule type" value="Genomic_DNA"/>
</dbReference>
<organism evidence="4 5">
    <name type="scientific">Schaedlerella arabinosiphila</name>
    <dbReference type="NCBI Taxonomy" id="2044587"/>
    <lineage>
        <taxon>Bacteria</taxon>
        <taxon>Bacillati</taxon>
        <taxon>Bacillota</taxon>
        <taxon>Clostridia</taxon>
        <taxon>Lachnospirales</taxon>
        <taxon>Lachnospiraceae</taxon>
        <taxon>Schaedlerella</taxon>
    </lineage>
</organism>
<feature type="compositionally biased region" description="Basic and acidic residues" evidence="1">
    <location>
        <begin position="181"/>
        <end position="194"/>
    </location>
</feature>
<feature type="compositionally biased region" description="Low complexity" evidence="1">
    <location>
        <begin position="110"/>
        <end position="132"/>
    </location>
</feature>
<dbReference type="Proteomes" id="UP000274920">
    <property type="component" value="Unassembled WGS sequence"/>
</dbReference>
<dbReference type="AlphaFoldDB" id="A0A3R8L4L0"/>